<name>A0ACC0KQ15_CHOFU</name>
<organism evidence="1 2">
    <name type="scientific">Choristoneura fumiferana</name>
    <name type="common">Spruce budworm moth</name>
    <name type="synonym">Archips fumiferana</name>
    <dbReference type="NCBI Taxonomy" id="7141"/>
    <lineage>
        <taxon>Eukaryota</taxon>
        <taxon>Metazoa</taxon>
        <taxon>Ecdysozoa</taxon>
        <taxon>Arthropoda</taxon>
        <taxon>Hexapoda</taxon>
        <taxon>Insecta</taxon>
        <taxon>Pterygota</taxon>
        <taxon>Neoptera</taxon>
        <taxon>Endopterygota</taxon>
        <taxon>Lepidoptera</taxon>
        <taxon>Glossata</taxon>
        <taxon>Ditrysia</taxon>
        <taxon>Tortricoidea</taxon>
        <taxon>Tortricidae</taxon>
        <taxon>Tortricinae</taxon>
        <taxon>Choristoneura</taxon>
    </lineage>
</organism>
<feature type="non-terminal residue" evidence="1">
    <location>
        <position position="393"/>
    </location>
</feature>
<sequence length="393" mass="43907">MGEARPKWQFLPPVPGYVPVYIRTGDTPLEEINPELAEAFHALPAGRSAGKELEAAPEETEQADQPQPDVIPEANIEGLKVPEIDDSPIDHRPYEKKKSKKASFEIVKPVERYSSSTNYFSIQYYVLNNSPGKQNYGSAARLKSSVTKGNTHPVPGLLLRDAARLSLRVAVATRGILSHEHRQHLENIILNFQVDPNKCFGDITLGSKRAVEDVRRTGKVCVLDIEIEGVKQVKRTDLDPLLVFIMPPSISELERRLRGRNTDTEEALMLRLNTAKKEIEFDTHQTDRRDVGLHAAGRLGEEPLNRRPSGVVYNGYRRPRVLRLNHREQSHQYKYSLLSTVASPEDMVLVLLCPDLSGDSAVRHRPVLVHVPAPGRVLPAGLSTTHAMHALPN</sequence>
<dbReference type="EMBL" id="CM046118">
    <property type="protein sequence ID" value="KAI8438365.1"/>
    <property type="molecule type" value="Genomic_DNA"/>
</dbReference>
<dbReference type="Proteomes" id="UP001064048">
    <property type="component" value="Chromosome 18"/>
</dbReference>
<comment type="caution">
    <text evidence="1">The sequence shown here is derived from an EMBL/GenBank/DDBJ whole genome shotgun (WGS) entry which is preliminary data.</text>
</comment>
<protein>
    <submittedName>
        <fullName evidence="1">Uncharacterized protein</fullName>
    </submittedName>
</protein>
<keyword evidence="2" id="KW-1185">Reference proteome</keyword>
<accession>A0ACC0KQ15</accession>
<gene>
    <name evidence="1" type="ORF">MSG28_010922</name>
</gene>
<evidence type="ECO:0000313" key="2">
    <source>
        <dbReference type="Proteomes" id="UP001064048"/>
    </source>
</evidence>
<evidence type="ECO:0000313" key="1">
    <source>
        <dbReference type="EMBL" id="KAI8438365.1"/>
    </source>
</evidence>
<proteinExistence type="predicted"/>
<reference evidence="1 2" key="1">
    <citation type="journal article" date="2022" name="Genome Biol. Evol.">
        <title>The Spruce Budworm Genome: Reconstructing the Evolutionary History of Antifreeze Proteins.</title>
        <authorList>
            <person name="Beliveau C."/>
            <person name="Gagne P."/>
            <person name="Picq S."/>
            <person name="Vernygora O."/>
            <person name="Keeling C.I."/>
            <person name="Pinkney K."/>
            <person name="Doucet D."/>
            <person name="Wen F."/>
            <person name="Johnston J.S."/>
            <person name="Maaroufi H."/>
            <person name="Boyle B."/>
            <person name="Laroche J."/>
            <person name="Dewar K."/>
            <person name="Juretic N."/>
            <person name="Blackburn G."/>
            <person name="Nisole A."/>
            <person name="Brunet B."/>
            <person name="Brandao M."/>
            <person name="Lumley L."/>
            <person name="Duan J."/>
            <person name="Quan G."/>
            <person name="Lucarotti C.J."/>
            <person name="Roe A.D."/>
            <person name="Sperling F.A.H."/>
            <person name="Levesque R.C."/>
            <person name="Cusson M."/>
        </authorList>
    </citation>
    <scope>NUCLEOTIDE SEQUENCE [LARGE SCALE GENOMIC DNA]</scope>
    <source>
        <strain evidence="1">Glfc:IPQL:Cfum</strain>
    </source>
</reference>